<name>A0A0F8YEV2_9ZZZZ</name>
<accession>A0A0F8YEV2</accession>
<gene>
    <name evidence="1" type="ORF">LCGC14_2828510</name>
</gene>
<reference evidence="1" key="1">
    <citation type="journal article" date="2015" name="Nature">
        <title>Complex archaea that bridge the gap between prokaryotes and eukaryotes.</title>
        <authorList>
            <person name="Spang A."/>
            <person name="Saw J.H."/>
            <person name="Jorgensen S.L."/>
            <person name="Zaremba-Niedzwiedzka K."/>
            <person name="Martijn J."/>
            <person name="Lind A.E."/>
            <person name="van Eijk R."/>
            <person name="Schleper C."/>
            <person name="Guy L."/>
            <person name="Ettema T.J."/>
        </authorList>
    </citation>
    <scope>NUCLEOTIDE SEQUENCE</scope>
</reference>
<proteinExistence type="predicted"/>
<protein>
    <submittedName>
        <fullName evidence="1">Uncharacterized protein</fullName>
    </submittedName>
</protein>
<dbReference type="AlphaFoldDB" id="A0A0F8YEV2"/>
<dbReference type="EMBL" id="LAZR01053806">
    <property type="protein sequence ID" value="KKK79937.1"/>
    <property type="molecule type" value="Genomic_DNA"/>
</dbReference>
<sequence>MILQCSRKFESKKYKYKILVYMSNNGDGIIIIIKYCKLLINGFGIFLGDENNQKQFLQKEILFHKTGI</sequence>
<evidence type="ECO:0000313" key="1">
    <source>
        <dbReference type="EMBL" id="KKK79937.1"/>
    </source>
</evidence>
<organism evidence="1">
    <name type="scientific">marine sediment metagenome</name>
    <dbReference type="NCBI Taxonomy" id="412755"/>
    <lineage>
        <taxon>unclassified sequences</taxon>
        <taxon>metagenomes</taxon>
        <taxon>ecological metagenomes</taxon>
    </lineage>
</organism>
<comment type="caution">
    <text evidence="1">The sequence shown here is derived from an EMBL/GenBank/DDBJ whole genome shotgun (WGS) entry which is preliminary data.</text>
</comment>